<dbReference type="Gene3D" id="1.10.150.240">
    <property type="entry name" value="Putative phosphatase, domain 2"/>
    <property type="match status" value="1"/>
</dbReference>
<keyword evidence="2" id="KW-1185">Reference proteome</keyword>
<dbReference type="RefSeq" id="WP_087678294.1">
    <property type="nucleotide sequence ID" value="NZ_FUWV01000003.1"/>
</dbReference>
<dbReference type="NCBIfam" id="TIGR01509">
    <property type="entry name" value="HAD-SF-IA-v3"/>
    <property type="match status" value="1"/>
</dbReference>
<dbReference type="InterPro" id="IPR023198">
    <property type="entry name" value="PGP-like_dom2"/>
</dbReference>
<dbReference type="InterPro" id="IPR041492">
    <property type="entry name" value="HAD_2"/>
</dbReference>
<dbReference type="SFLD" id="SFLDG01135">
    <property type="entry name" value="C1.5.6:_HAD__Beta-PGM__Phospha"/>
    <property type="match status" value="1"/>
</dbReference>
<dbReference type="InterPro" id="IPR023214">
    <property type="entry name" value="HAD_sf"/>
</dbReference>
<protein>
    <submittedName>
        <fullName evidence="1">Haloacid dehalogenase superfamily, subfamily IA, variant 3 with third motif having DD or ED</fullName>
    </submittedName>
</protein>
<dbReference type="SFLD" id="SFLDS00003">
    <property type="entry name" value="Haloacid_Dehalogenase"/>
    <property type="match status" value="1"/>
</dbReference>
<dbReference type="Gene3D" id="3.40.50.1000">
    <property type="entry name" value="HAD superfamily/HAD-like"/>
    <property type="match status" value="1"/>
</dbReference>
<dbReference type="Proteomes" id="UP000196365">
    <property type="component" value="Unassembled WGS sequence"/>
</dbReference>
<evidence type="ECO:0000313" key="1">
    <source>
        <dbReference type="EMBL" id="SJZ50122.1"/>
    </source>
</evidence>
<dbReference type="EMBL" id="FUWV01000003">
    <property type="protein sequence ID" value="SJZ50122.1"/>
    <property type="molecule type" value="Genomic_DNA"/>
</dbReference>
<reference evidence="1 2" key="1">
    <citation type="submission" date="2017-02" db="EMBL/GenBank/DDBJ databases">
        <authorList>
            <person name="Peterson S.W."/>
        </authorList>
    </citation>
    <scope>NUCLEOTIDE SEQUENCE [LARGE SCALE GENOMIC DNA]</scope>
    <source>
        <strain evidence="1 2">DSM 15102</strain>
    </source>
</reference>
<organism evidence="1 2">
    <name type="scientific">Garciella nitratireducens DSM 15102</name>
    <dbReference type="NCBI Taxonomy" id="1121911"/>
    <lineage>
        <taxon>Bacteria</taxon>
        <taxon>Bacillati</taxon>
        <taxon>Bacillota</taxon>
        <taxon>Clostridia</taxon>
        <taxon>Eubacteriales</taxon>
        <taxon>Eubacteriaceae</taxon>
        <taxon>Garciella</taxon>
    </lineage>
</organism>
<gene>
    <name evidence="1" type="ORF">SAMN02745973_00858</name>
</gene>
<name>A0A1T4L5W4_9FIRM</name>
<dbReference type="AlphaFoldDB" id="A0A1T4L5W4"/>
<accession>A0A1T4L5W4</accession>
<dbReference type="Pfam" id="PF13419">
    <property type="entry name" value="HAD_2"/>
    <property type="match status" value="1"/>
</dbReference>
<dbReference type="SUPFAM" id="SSF56784">
    <property type="entry name" value="HAD-like"/>
    <property type="match status" value="1"/>
</dbReference>
<dbReference type="PRINTS" id="PR00413">
    <property type="entry name" value="HADHALOGNASE"/>
</dbReference>
<proteinExistence type="predicted"/>
<dbReference type="CDD" id="cd07505">
    <property type="entry name" value="HAD_BPGM-like"/>
    <property type="match status" value="1"/>
</dbReference>
<dbReference type="OrthoDB" id="9797743at2"/>
<dbReference type="PANTHER" id="PTHR18901:SF38">
    <property type="entry name" value="PSEUDOURIDINE-5'-PHOSPHATASE"/>
    <property type="match status" value="1"/>
</dbReference>
<evidence type="ECO:0000313" key="2">
    <source>
        <dbReference type="Proteomes" id="UP000196365"/>
    </source>
</evidence>
<dbReference type="PANTHER" id="PTHR18901">
    <property type="entry name" value="2-DEOXYGLUCOSE-6-PHOSPHATE PHOSPHATASE 2"/>
    <property type="match status" value="1"/>
</dbReference>
<dbReference type="InterPro" id="IPR036412">
    <property type="entry name" value="HAD-like_sf"/>
</dbReference>
<dbReference type="SFLD" id="SFLDG01129">
    <property type="entry name" value="C1.5:_HAD__Beta-PGM__Phosphata"/>
    <property type="match status" value="1"/>
</dbReference>
<sequence>MKQVNFVIFDMDGLLLDTERIFFRAFQRAAKKLGYNFSFDTYLKVVGVTDEIGKQILSEIYGENSNILHAFYHYQEEFHNIVKEEGITVKPGAQKLLNVLDKKGIKRCIASSSPMKIIKKNLELTGLHEQFDFYVSGTEVKKGKPYPDIFLKALERANVSSEFALVLEDSCHGLQAAVSANIQCILIPDLIQPTKKMKYQAYRICTDLGEVADLLLKE</sequence>
<dbReference type="InterPro" id="IPR006439">
    <property type="entry name" value="HAD-SF_hydro_IA"/>
</dbReference>